<reference evidence="1 2" key="1">
    <citation type="submission" date="2016-07" db="EMBL/GenBank/DDBJ databases">
        <title>Pervasive Adenine N6-methylation of Active Genes in Fungi.</title>
        <authorList>
            <consortium name="DOE Joint Genome Institute"/>
            <person name="Mondo S.J."/>
            <person name="Dannebaum R.O."/>
            <person name="Kuo R.C."/>
            <person name="Labutti K."/>
            <person name="Haridas S."/>
            <person name="Kuo A."/>
            <person name="Salamov A."/>
            <person name="Ahrendt S.R."/>
            <person name="Lipzen A."/>
            <person name="Sullivan W."/>
            <person name="Andreopoulos W.B."/>
            <person name="Clum A."/>
            <person name="Lindquist E."/>
            <person name="Daum C."/>
            <person name="Ramamoorthy G.K."/>
            <person name="Gryganskyi A."/>
            <person name="Culley D."/>
            <person name="Magnuson J.K."/>
            <person name="James T.Y."/>
            <person name="O'Malley M.A."/>
            <person name="Stajich J.E."/>
            <person name="Spatafora J.W."/>
            <person name="Visel A."/>
            <person name="Grigoriev I.V."/>
        </authorList>
    </citation>
    <scope>NUCLEOTIDE SEQUENCE [LARGE SCALE GENOMIC DNA]</scope>
    <source>
        <strain evidence="1 2">12-1054</strain>
    </source>
</reference>
<dbReference type="EMBL" id="MCFI01000018">
    <property type="protein sequence ID" value="ORY78182.1"/>
    <property type="molecule type" value="Genomic_DNA"/>
</dbReference>
<comment type="caution">
    <text evidence="1">The sequence shown here is derived from an EMBL/GenBank/DDBJ whole genome shotgun (WGS) entry which is preliminary data.</text>
</comment>
<dbReference type="GeneID" id="63787274"/>
<dbReference type="AlphaFoldDB" id="A0A1Y2F2U0"/>
<gene>
    <name evidence="1" type="ORF">BCR37DRAFT_388914</name>
</gene>
<evidence type="ECO:0000313" key="2">
    <source>
        <dbReference type="Proteomes" id="UP000193685"/>
    </source>
</evidence>
<sequence>MTQSMQPNFNTFHNAHKTLISTVLVCLAFWASTLRPIAARTGNCKTLALAFATDFNITAPPSDVPLYHICSKKCSALQLELVQYLMNNPKEDVCKKGTAGGVCKLDHYSKVLSHHIVANTSDRFAHCHCTALVSYLRIKDHEVDGISCSAYMIRDRLLGDKGISVNGITWQGGQRKGRTLKTFDYGIACLQHRGTEQCLSDGTCLQQLKHKKAHWPPWGHFVDTVCDVPFLGAWDDPRYDGERVNE</sequence>
<accession>A0A1Y2F2U0</accession>
<dbReference type="RefSeq" id="XP_040723293.1">
    <property type="nucleotide sequence ID" value="XM_040870675.1"/>
</dbReference>
<keyword evidence="2" id="KW-1185">Reference proteome</keyword>
<protein>
    <submittedName>
        <fullName evidence="1">Uncharacterized protein</fullName>
    </submittedName>
</protein>
<evidence type="ECO:0000313" key="1">
    <source>
        <dbReference type="EMBL" id="ORY78182.1"/>
    </source>
</evidence>
<name>A0A1Y2F2U0_PROLT</name>
<proteinExistence type="predicted"/>
<organism evidence="1 2">
    <name type="scientific">Protomyces lactucae-debilis</name>
    <dbReference type="NCBI Taxonomy" id="2754530"/>
    <lineage>
        <taxon>Eukaryota</taxon>
        <taxon>Fungi</taxon>
        <taxon>Dikarya</taxon>
        <taxon>Ascomycota</taxon>
        <taxon>Taphrinomycotina</taxon>
        <taxon>Taphrinomycetes</taxon>
        <taxon>Taphrinales</taxon>
        <taxon>Protomycetaceae</taxon>
        <taxon>Protomyces</taxon>
    </lineage>
</organism>
<dbReference type="Proteomes" id="UP000193685">
    <property type="component" value="Unassembled WGS sequence"/>
</dbReference>